<evidence type="ECO:0008006" key="4">
    <source>
        <dbReference type="Google" id="ProtNLM"/>
    </source>
</evidence>
<keyword evidence="1" id="KW-0732">Signal</keyword>
<dbReference type="AlphaFoldDB" id="A0A7T7XR87"/>
<protein>
    <recommendedName>
        <fullName evidence="4">DUF4292 domain-containing protein</fullName>
    </recommendedName>
</protein>
<name>A0A7T7XR87_9SPIR</name>
<organism evidence="2 3">
    <name type="scientific">Breznakiella homolactica</name>
    <dbReference type="NCBI Taxonomy" id="2798577"/>
    <lineage>
        <taxon>Bacteria</taxon>
        <taxon>Pseudomonadati</taxon>
        <taxon>Spirochaetota</taxon>
        <taxon>Spirochaetia</taxon>
        <taxon>Spirochaetales</taxon>
        <taxon>Breznakiellaceae</taxon>
        <taxon>Breznakiella</taxon>
    </lineage>
</organism>
<keyword evidence="3" id="KW-1185">Reference proteome</keyword>
<feature type="signal peptide" evidence="1">
    <location>
        <begin position="1"/>
        <end position="23"/>
    </location>
</feature>
<reference evidence="2" key="1">
    <citation type="submission" date="2021-01" db="EMBL/GenBank/DDBJ databases">
        <title>Description of Breznakiella homolactica.</title>
        <authorList>
            <person name="Song Y."/>
            <person name="Brune A."/>
        </authorList>
    </citation>
    <scope>NUCLEOTIDE SEQUENCE</scope>
    <source>
        <strain evidence="2">RmG30</strain>
    </source>
</reference>
<dbReference type="KEGG" id="bhc:JFL75_08915"/>
<accession>A0A7T7XR87</accession>
<evidence type="ECO:0000313" key="2">
    <source>
        <dbReference type="EMBL" id="QQO11020.1"/>
    </source>
</evidence>
<sequence>MKNRTILLMIAVLGGLCSCSARIEGTLRTEGSAELRVHASLEPRIAAVIASFSGRLGGGDPRDFALDGAAIGRSMETAPGISAVSFYNIDPKTVEGTITISRVDEFLSVPGVDRKFLRYSQGAGGGNLAIRFELDTAPELLLLLSEDVADYLSALMAPAATGEILTREEYLDLVASVYGDGVAAEISGARIALTLDVPGPIRRITGGTYSGRRARFDIPLIEALVLDVPLVYEIEWN</sequence>
<dbReference type="PROSITE" id="PS51257">
    <property type="entry name" value="PROKAR_LIPOPROTEIN"/>
    <property type="match status" value="1"/>
</dbReference>
<dbReference type="EMBL" id="CP067089">
    <property type="protein sequence ID" value="QQO11020.1"/>
    <property type="molecule type" value="Genomic_DNA"/>
</dbReference>
<gene>
    <name evidence="2" type="ORF">JFL75_08915</name>
</gene>
<feature type="chain" id="PRO_5031326187" description="DUF4292 domain-containing protein" evidence="1">
    <location>
        <begin position="24"/>
        <end position="237"/>
    </location>
</feature>
<dbReference type="RefSeq" id="WP_215628329.1">
    <property type="nucleotide sequence ID" value="NZ_CP067089.2"/>
</dbReference>
<evidence type="ECO:0000313" key="3">
    <source>
        <dbReference type="Proteomes" id="UP000595917"/>
    </source>
</evidence>
<evidence type="ECO:0000256" key="1">
    <source>
        <dbReference type="SAM" id="SignalP"/>
    </source>
</evidence>
<dbReference type="Proteomes" id="UP000595917">
    <property type="component" value="Chromosome"/>
</dbReference>
<proteinExistence type="predicted"/>